<sequence>MRWRTTGLKRLVVVAVTVCPILIPTLNSNPTLTPTPMPISNPLRTLFLPSPPFILTRTLTHRLICKDTRRGTIQVTCILRKRFGTRLLSRFGR</sequence>
<dbReference type="HOGENOM" id="CLU_2399600_0_0_1"/>
<dbReference type="AlphaFoldDB" id="A0A0D0V063"/>
<reference evidence="1 2" key="1">
    <citation type="submission" date="2015-01" db="EMBL/GenBank/DDBJ databases">
        <title>The Genome Sequence of Cryptococcus gattii Ram5.</title>
        <authorList>
            <consortium name="The Broad Institute Genomics Platform"/>
            <person name="Cuomo C."/>
            <person name="Litvintseva A."/>
            <person name="Chen Y."/>
            <person name="Heitman J."/>
            <person name="Sun S."/>
            <person name="Springer D."/>
            <person name="Dromer F."/>
            <person name="Young S."/>
            <person name="Zeng Q."/>
            <person name="Gargeya S."/>
            <person name="Abouelleil A."/>
            <person name="Alvarado L."/>
            <person name="Chapman S.B."/>
            <person name="Gainer-Dewar J."/>
            <person name="Goldberg J."/>
            <person name="Griggs A."/>
            <person name="Gujja S."/>
            <person name="Hansen M."/>
            <person name="Howarth C."/>
            <person name="Imamovic A."/>
            <person name="Larimer J."/>
            <person name="Murphy C."/>
            <person name="Naylor J."/>
            <person name="Pearson M."/>
            <person name="Priest M."/>
            <person name="Roberts A."/>
            <person name="Saif S."/>
            <person name="Shea T."/>
            <person name="Sykes S."/>
            <person name="Wortman J."/>
            <person name="Nusbaum C."/>
            <person name="Birren B."/>
        </authorList>
    </citation>
    <scope>NUCLEOTIDE SEQUENCE [LARGE SCALE GENOMIC DNA]</scope>
    <source>
        <strain evidence="1 2">Ram5</strain>
    </source>
</reference>
<name>A0A0D0V063_9TREE</name>
<protein>
    <submittedName>
        <fullName evidence="1">Uncharacterized protein</fullName>
    </submittedName>
</protein>
<evidence type="ECO:0000313" key="1">
    <source>
        <dbReference type="EMBL" id="KIR40866.1"/>
    </source>
</evidence>
<keyword evidence="2" id="KW-1185">Reference proteome</keyword>
<organism evidence="1 2">
    <name type="scientific">Cryptococcus deuterogattii Ram5</name>
    <dbReference type="NCBI Taxonomy" id="1296110"/>
    <lineage>
        <taxon>Eukaryota</taxon>
        <taxon>Fungi</taxon>
        <taxon>Dikarya</taxon>
        <taxon>Basidiomycota</taxon>
        <taxon>Agaricomycotina</taxon>
        <taxon>Tremellomycetes</taxon>
        <taxon>Tremellales</taxon>
        <taxon>Cryptococcaceae</taxon>
        <taxon>Cryptococcus</taxon>
        <taxon>Cryptococcus gattii species complex</taxon>
    </lineage>
</organism>
<dbReference type="EMBL" id="KN847902">
    <property type="protein sequence ID" value="KIR40866.1"/>
    <property type="molecule type" value="Genomic_DNA"/>
</dbReference>
<accession>A0A0D0V063</accession>
<dbReference type="Proteomes" id="UP000053392">
    <property type="component" value="Unassembled WGS sequence"/>
</dbReference>
<gene>
    <name evidence="1" type="ORF">I313_03522</name>
</gene>
<proteinExistence type="predicted"/>
<evidence type="ECO:0000313" key="2">
    <source>
        <dbReference type="Proteomes" id="UP000053392"/>
    </source>
</evidence>